<dbReference type="Pfam" id="PF01494">
    <property type="entry name" value="FAD_binding_3"/>
    <property type="match status" value="1"/>
</dbReference>
<dbReference type="RefSeq" id="WP_188071554.1">
    <property type="nucleotide sequence ID" value="NZ_BSPS01000004.1"/>
</dbReference>
<dbReference type="PRINTS" id="PR00420">
    <property type="entry name" value="RNGMNOXGNASE"/>
</dbReference>
<organism evidence="5 6">
    <name type="scientific">Sphingobium jiangsuense</name>
    <dbReference type="NCBI Taxonomy" id="870476"/>
    <lineage>
        <taxon>Bacteria</taxon>
        <taxon>Pseudomonadati</taxon>
        <taxon>Pseudomonadota</taxon>
        <taxon>Alphaproteobacteria</taxon>
        <taxon>Sphingomonadales</taxon>
        <taxon>Sphingomonadaceae</taxon>
        <taxon>Sphingobium</taxon>
    </lineage>
</organism>
<evidence type="ECO:0000259" key="4">
    <source>
        <dbReference type="Pfam" id="PF01494"/>
    </source>
</evidence>
<dbReference type="Gene3D" id="3.40.30.120">
    <property type="match status" value="1"/>
</dbReference>
<reference evidence="5 6" key="1">
    <citation type="submission" date="2020-08" db="EMBL/GenBank/DDBJ databases">
        <title>Genomic Encyclopedia of Type Strains, Phase IV (KMG-IV): sequencing the most valuable type-strain genomes for metagenomic binning, comparative biology and taxonomic classification.</title>
        <authorList>
            <person name="Goeker M."/>
        </authorList>
    </citation>
    <scope>NUCLEOTIDE SEQUENCE [LARGE SCALE GENOMIC DNA]</scope>
    <source>
        <strain evidence="5 6">DSM 26189</strain>
    </source>
</reference>
<accession>A0A7W6FPM7</accession>
<sequence length="562" mass="61730">MEEHDIVIVGAGPVGLIAAMDLASRGIRAVVLEARSDEEPMHSRCNTTSARTMELLRRLGCSERYRATGLPADYPVDVVYMTRINGQEITRYKLASSGTRFSEDRFSHDGNWRSAERSHRSSQMFLERVLRDHAINAMGVDVRYFHEVTDVSQADGRVELSFTDTRSGQEGRIGARFVMACDGGRSTLRRRLGIQMEGGATGLGRTQSVFFRSDDVLRNFAATPGWMNWVINRDCFGNIIPINGTDLWLTHCMIPEGAEGVTEEEYDRQIRQLMGCAIDYEVIGIETWQFSRVVASRYREGNVFLAGDAAHAWPPYAGHGMNTGIEDGVGLTWMLAGVVQGWAPEAILDAYHAERHSVGGKVSNAAAGLAAAQHEITQDMRFRAATEEPGETGAAARRHLRNRLLDTDSHQFNAEGLNFGLHYDASPIILYDEGEAPPFAVSTYTPSTVPGCRVPHFVFAETGTPLLDRLGKGFTLLVSDDDIDVSGLVDAAAACGMPLQVIDIAHEPKAKPLYDRKLVLVRPDDRIAWRSDSAPANPDEIMAVVRGAATDGGTSFNARRTQ</sequence>
<dbReference type="InterPro" id="IPR050641">
    <property type="entry name" value="RIFMO-like"/>
</dbReference>
<dbReference type="GO" id="GO:0016709">
    <property type="term" value="F:oxidoreductase activity, acting on paired donors, with incorporation or reduction of molecular oxygen, NAD(P)H as one donor, and incorporation of one atom of oxygen"/>
    <property type="evidence" value="ECO:0007669"/>
    <property type="project" value="UniProtKB-ARBA"/>
</dbReference>
<evidence type="ECO:0000256" key="2">
    <source>
        <dbReference type="ARBA" id="ARBA00022630"/>
    </source>
</evidence>
<evidence type="ECO:0000256" key="3">
    <source>
        <dbReference type="ARBA" id="ARBA00022827"/>
    </source>
</evidence>
<feature type="domain" description="FAD-binding" evidence="4">
    <location>
        <begin position="4"/>
        <end position="363"/>
    </location>
</feature>
<comment type="caution">
    <text evidence="5">The sequence shown here is derived from an EMBL/GenBank/DDBJ whole genome shotgun (WGS) entry which is preliminary data.</text>
</comment>
<dbReference type="AlphaFoldDB" id="A0A7W6FPM7"/>
<gene>
    <name evidence="5" type="ORF">GGR43_001710</name>
</gene>
<keyword evidence="3" id="KW-0274">FAD</keyword>
<evidence type="ECO:0000256" key="1">
    <source>
        <dbReference type="ARBA" id="ARBA00001974"/>
    </source>
</evidence>
<keyword evidence="6" id="KW-1185">Reference proteome</keyword>
<evidence type="ECO:0000313" key="6">
    <source>
        <dbReference type="Proteomes" id="UP000571950"/>
    </source>
</evidence>
<name>A0A7W6FPM7_9SPHN</name>
<dbReference type="Gene3D" id="3.30.9.10">
    <property type="entry name" value="D-Amino Acid Oxidase, subunit A, domain 2"/>
    <property type="match status" value="1"/>
</dbReference>
<dbReference type="SUPFAM" id="SSF51905">
    <property type="entry name" value="FAD/NAD(P)-binding domain"/>
    <property type="match status" value="1"/>
</dbReference>
<protein>
    <submittedName>
        <fullName evidence="5">2-polyprenyl-6-methoxyphenol hydroxylase-like FAD-dependent oxidoreductase</fullName>
    </submittedName>
</protein>
<dbReference type="Pfam" id="PF21274">
    <property type="entry name" value="Rng_hyd_C"/>
    <property type="match status" value="1"/>
</dbReference>
<dbReference type="PANTHER" id="PTHR43004:SF19">
    <property type="entry name" value="BINDING MONOOXYGENASE, PUTATIVE (JCVI)-RELATED"/>
    <property type="match status" value="1"/>
</dbReference>
<dbReference type="InterPro" id="IPR036188">
    <property type="entry name" value="FAD/NAD-bd_sf"/>
</dbReference>
<dbReference type="InterPro" id="IPR002938">
    <property type="entry name" value="FAD-bd"/>
</dbReference>
<dbReference type="Proteomes" id="UP000571950">
    <property type="component" value="Unassembled WGS sequence"/>
</dbReference>
<dbReference type="NCBIfam" id="NF004780">
    <property type="entry name" value="PRK06126.1"/>
    <property type="match status" value="1"/>
</dbReference>
<keyword evidence="2" id="KW-0285">Flavoprotein</keyword>
<evidence type="ECO:0000313" key="5">
    <source>
        <dbReference type="EMBL" id="MBB3925995.1"/>
    </source>
</evidence>
<dbReference type="EMBL" id="JACIDT010000005">
    <property type="protein sequence ID" value="MBB3925995.1"/>
    <property type="molecule type" value="Genomic_DNA"/>
</dbReference>
<proteinExistence type="predicted"/>
<dbReference type="Gene3D" id="3.50.50.60">
    <property type="entry name" value="FAD/NAD(P)-binding domain"/>
    <property type="match status" value="1"/>
</dbReference>
<dbReference type="PANTHER" id="PTHR43004">
    <property type="entry name" value="TRK SYSTEM POTASSIUM UPTAKE PROTEIN"/>
    <property type="match status" value="1"/>
</dbReference>
<comment type="cofactor">
    <cofactor evidence="1">
        <name>FAD</name>
        <dbReference type="ChEBI" id="CHEBI:57692"/>
    </cofactor>
</comment>
<dbReference type="GO" id="GO:0071949">
    <property type="term" value="F:FAD binding"/>
    <property type="evidence" value="ECO:0007669"/>
    <property type="project" value="InterPro"/>
</dbReference>